<evidence type="ECO:0000313" key="2">
    <source>
        <dbReference type="Ensembl" id="ENSMMDP00005032642.1"/>
    </source>
</evidence>
<keyword evidence="3" id="KW-1185">Reference proteome</keyword>
<dbReference type="Proteomes" id="UP000472263">
    <property type="component" value="Chromosome 13"/>
</dbReference>
<feature type="transmembrane region" description="Helical" evidence="1">
    <location>
        <begin position="36"/>
        <end position="55"/>
    </location>
</feature>
<reference evidence="2" key="3">
    <citation type="submission" date="2025-09" db="UniProtKB">
        <authorList>
            <consortium name="Ensembl"/>
        </authorList>
    </citation>
    <scope>IDENTIFICATION</scope>
</reference>
<reference evidence="2" key="2">
    <citation type="submission" date="2025-08" db="UniProtKB">
        <authorList>
            <consortium name="Ensembl"/>
        </authorList>
    </citation>
    <scope>IDENTIFICATION</scope>
</reference>
<dbReference type="InParanoid" id="A0A667YXN3"/>
<protein>
    <submittedName>
        <fullName evidence="2">Uncharacterized protein</fullName>
    </submittedName>
</protein>
<dbReference type="GeneTree" id="ENSGT00980000198746"/>
<organism evidence="2 3">
    <name type="scientific">Myripristis murdjan</name>
    <name type="common">pinecone soldierfish</name>
    <dbReference type="NCBI Taxonomy" id="586833"/>
    <lineage>
        <taxon>Eukaryota</taxon>
        <taxon>Metazoa</taxon>
        <taxon>Chordata</taxon>
        <taxon>Craniata</taxon>
        <taxon>Vertebrata</taxon>
        <taxon>Euteleostomi</taxon>
        <taxon>Actinopterygii</taxon>
        <taxon>Neopterygii</taxon>
        <taxon>Teleostei</taxon>
        <taxon>Neoteleostei</taxon>
        <taxon>Acanthomorphata</taxon>
        <taxon>Holocentriformes</taxon>
        <taxon>Holocentridae</taxon>
        <taxon>Myripristis</taxon>
    </lineage>
</organism>
<evidence type="ECO:0000313" key="3">
    <source>
        <dbReference type="Proteomes" id="UP000472263"/>
    </source>
</evidence>
<keyword evidence="1" id="KW-1133">Transmembrane helix</keyword>
<evidence type="ECO:0000256" key="1">
    <source>
        <dbReference type="SAM" id="Phobius"/>
    </source>
</evidence>
<dbReference type="Ensembl" id="ENSMMDT00005033374.1">
    <property type="protein sequence ID" value="ENSMMDP00005032642.1"/>
    <property type="gene ID" value="ENSMMDG00005015377.1"/>
</dbReference>
<dbReference type="AlphaFoldDB" id="A0A667YXN3"/>
<keyword evidence="1" id="KW-0472">Membrane</keyword>
<accession>A0A667YXN3</accession>
<proteinExistence type="predicted"/>
<sequence length="136" mass="15353">VWEGLKRAARLLLCKLAWTPSRLARGEPCLFTGVSAMFPGVIMPVHLLICFCRYLRWLTFLLDFTGLSRASLILLESPSFSASPRRLPSRLFSMSYSITDPGKQKFMNWGSRQCTLLEISPSSLTVYVCSEPKMLS</sequence>
<reference evidence="2" key="1">
    <citation type="submission" date="2019-06" db="EMBL/GenBank/DDBJ databases">
        <authorList>
            <consortium name="Wellcome Sanger Institute Data Sharing"/>
        </authorList>
    </citation>
    <scope>NUCLEOTIDE SEQUENCE [LARGE SCALE GENOMIC DNA]</scope>
</reference>
<name>A0A667YXN3_9TELE</name>
<keyword evidence="1" id="KW-0812">Transmembrane</keyword>